<dbReference type="PANTHER" id="PTHR10159:SF519">
    <property type="entry name" value="DUAL SPECIFICITY PROTEIN PHOSPHATASE MPK3"/>
    <property type="match status" value="1"/>
</dbReference>
<dbReference type="CDD" id="cd14498">
    <property type="entry name" value="DSP"/>
    <property type="match status" value="1"/>
</dbReference>
<evidence type="ECO:0000256" key="3">
    <source>
        <dbReference type="ARBA" id="ARBA00022801"/>
    </source>
</evidence>
<dbReference type="GO" id="GO:0043409">
    <property type="term" value="P:negative regulation of MAPK cascade"/>
    <property type="evidence" value="ECO:0007669"/>
    <property type="project" value="TreeGrafter"/>
</dbReference>
<dbReference type="EMBL" id="GBEZ01023574">
    <property type="protein sequence ID" value="JAC63323.1"/>
    <property type="molecule type" value="Transcribed_RNA"/>
</dbReference>
<name>A0A061QUC3_9CHLO</name>
<dbReference type="GO" id="GO:0017017">
    <property type="term" value="F:MAP kinase tyrosine/serine/threonine phosphatase activity"/>
    <property type="evidence" value="ECO:0007669"/>
    <property type="project" value="TreeGrafter"/>
</dbReference>
<dbReference type="InterPro" id="IPR000340">
    <property type="entry name" value="Dual-sp_phosphatase_cat-dom"/>
</dbReference>
<keyword evidence="4" id="KW-0904">Protein phosphatase</keyword>
<feature type="domain" description="Tyrosine specific protein phosphatases" evidence="6">
    <location>
        <begin position="117"/>
        <end position="176"/>
    </location>
</feature>
<evidence type="ECO:0000313" key="8">
    <source>
        <dbReference type="EMBL" id="JAC71678.1"/>
    </source>
</evidence>
<reference evidence="7" key="1">
    <citation type="submission" date="2014-05" db="EMBL/GenBank/DDBJ databases">
        <title>The transcriptome of the halophilic microalga Tetraselmis sp. GSL018 isolated from the Great Salt Lake, Utah.</title>
        <authorList>
            <person name="Jinkerson R.E."/>
            <person name="D'Adamo S."/>
            <person name="Posewitz M.C."/>
        </authorList>
    </citation>
    <scope>NUCLEOTIDE SEQUENCE</scope>
    <source>
        <strain evidence="7">GSL018</strain>
    </source>
</reference>
<dbReference type="Pfam" id="PF00782">
    <property type="entry name" value="DSPc"/>
    <property type="match status" value="1"/>
</dbReference>
<evidence type="ECO:0000259" key="6">
    <source>
        <dbReference type="PROSITE" id="PS50056"/>
    </source>
</evidence>
<dbReference type="InterPro" id="IPR029021">
    <property type="entry name" value="Prot-tyrosine_phosphatase-like"/>
</dbReference>
<feature type="compositionally biased region" description="Low complexity" evidence="5">
    <location>
        <begin position="200"/>
        <end position="214"/>
    </location>
</feature>
<dbReference type="SUPFAM" id="SSF52799">
    <property type="entry name" value="(Phosphotyrosine protein) phosphatases II"/>
    <property type="match status" value="1"/>
</dbReference>
<evidence type="ECO:0000256" key="1">
    <source>
        <dbReference type="ARBA" id="ARBA00008601"/>
    </source>
</evidence>
<sequence length="230" mass="25021">MGFWRIPGFAKETLDFDAEARKLFEQLNLSPNEIDTRSNYNPLDAVWKHPTTGAKIYIGNAQAAQSLSILKANGIKRIVNCTDNMPHYHSADPGLMYLRFDVSNWGRYVDGTDASVRKFAAPLFAFVVEGLERGENVMVHCLAGAHRAGTTGVACLMHFARMDMAKAIVAAKRCRPVVDPIGMLPEFLRRLQKTQKADRSAAGSSGSSSSSGSSVPAALGRPASLNQGHR</sequence>
<dbReference type="EMBL" id="GBEZ01014388">
    <property type="protein sequence ID" value="JAC71678.1"/>
    <property type="molecule type" value="Transcribed_RNA"/>
</dbReference>
<dbReference type="GO" id="GO:0005737">
    <property type="term" value="C:cytoplasm"/>
    <property type="evidence" value="ECO:0007669"/>
    <property type="project" value="TreeGrafter"/>
</dbReference>
<dbReference type="PANTHER" id="PTHR10159">
    <property type="entry name" value="DUAL SPECIFICITY PROTEIN PHOSPHATASE"/>
    <property type="match status" value="1"/>
</dbReference>
<evidence type="ECO:0000256" key="5">
    <source>
        <dbReference type="SAM" id="MobiDB-lite"/>
    </source>
</evidence>
<dbReference type="GO" id="GO:0033550">
    <property type="term" value="F:MAP kinase tyrosine phosphatase activity"/>
    <property type="evidence" value="ECO:0007669"/>
    <property type="project" value="TreeGrafter"/>
</dbReference>
<accession>A0A061QUC3</accession>
<evidence type="ECO:0000256" key="4">
    <source>
        <dbReference type="ARBA" id="ARBA00022912"/>
    </source>
</evidence>
<organism evidence="7">
    <name type="scientific">Tetraselmis sp. GSL018</name>
    <dbReference type="NCBI Taxonomy" id="582737"/>
    <lineage>
        <taxon>Eukaryota</taxon>
        <taxon>Viridiplantae</taxon>
        <taxon>Chlorophyta</taxon>
        <taxon>core chlorophytes</taxon>
        <taxon>Chlorodendrophyceae</taxon>
        <taxon>Chlorodendrales</taxon>
        <taxon>Chlorodendraceae</taxon>
        <taxon>Tetraselmis</taxon>
    </lineage>
</organism>
<dbReference type="InterPro" id="IPR000387">
    <property type="entry name" value="Tyr_Pase_dom"/>
</dbReference>
<dbReference type="Gene3D" id="3.90.190.10">
    <property type="entry name" value="Protein tyrosine phosphatase superfamily"/>
    <property type="match status" value="1"/>
</dbReference>
<gene>
    <name evidence="8" type="ORF">TSPGSL018_1366</name>
    <name evidence="7" type="ORF">TSPGSL018_20952</name>
</gene>
<dbReference type="GO" id="GO:0008330">
    <property type="term" value="F:protein tyrosine/threonine phosphatase activity"/>
    <property type="evidence" value="ECO:0007669"/>
    <property type="project" value="TreeGrafter"/>
</dbReference>
<dbReference type="AlphaFoldDB" id="A0A061QUC3"/>
<dbReference type="SMART" id="SM00195">
    <property type="entry name" value="DSPc"/>
    <property type="match status" value="1"/>
</dbReference>
<dbReference type="PROSITE" id="PS50056">
    <property type="entry name" value="TYR_PHOSPHATASE_2"/>
    <property type="match status" value="1"/>
</dbReference>
<proteinExistence type="inferred from homology"/>
<protein>
    <recommendedName>
        <fullName evidence="2">protein-tyrosine-phosphatase</fullName>
        <ecNumber evidence="2">3.1.3.48</ecNumber>
    </recommendedName>
</protein>
<dbReference type="EC" id="3.1.3.48" evidence="2"/>
<evidence type="ECO:0000313" key="7">
    <source>
        <dbReference type="EMBL" id="JAC63323.1"/>
    </source>
</evidence>
<dbReference type="InterPro" id="IPR020422">
    <property type="entry name" value="TYR_PHOSPHATASE_DUAL_dom"/>
</dbReference>
<comment type="similarity">
    <text evidence="1">Belongs to the protein-tyrosine phosphatase family. Non-receptor class dual specificity subfamily.</text>
</comment>
<keyword evidence="3" id="KW-0378">Hydrolase</keyword>
<feature type="region of interest" description="Disordered" evidence="5">
    <location>
        <begin position="194"/>
        <end position="230"/>
    </location>
</feature>
<evidence type="ECO:0000256" key="2">
    <source>
        <dbReference type="ARBA" id="ARBA00013064"/>
    </source>
</evidence>